<feature type="region of interest" description="Disordered" evidence="2">
    <location>
        <begin position="297"/>
        <end position="375"/>
    </location>
</feature>
<evidence type="ECO:0000256" key="1">
    <source>
        <dbReference type="SAM" id="Coils"/>
    </source>
</evidence>
<evidence type="ECO:0000313" key="3">
    <source>
        <dbReference type="EMBL" id="KIW34842.1"/>
    </source>
</evidence>
<sequence length="1430" mass="165786">MASVPAAECSSGVPRKQKCTALGLADSSPCQFDVTSANGHFCHFHSRQCYGLYKGYKRRNAQLDALTASPPAYLAQCGTKLANENFMAVEDEDRLEEIHNHLFKMYALLDRVIKARKLHHSHFYAQTMDYGHAKYLNTLITQKLTVQKALVRLTQRLAEVLYQQRKWFKWARECQEEEEKQRENEQKKIKHEAALFRRQAKRLEARIRELRAKEDSRRQEEYLESVYQESLANQSAESDDEAWDPIEDIMENERGTYIELIKHFLWLELRPSSNPPSESSLAPEVDVDGACEPSTKVKDIQTAQNSSNESSVSQNVKAKKKSKSKKNKGNLTTDDTTEIEYIDPDSSNGASHSRTVIVPAQGGSKRQETEPDGAKIESREDIRMRLLEGTKPINDNLMFLDASGRTEKFERMEPMPASEVDRVLEEIAEIKNYLFCRLLLGNAVLLPAAMKANSVHDLLADPEVKTADLRDLCLRLEQPQLQEIRDACADFCRKVDDNNACPDDELDEDEHSEKEDGMMDLKLRKKRHKHHLPKIWKSNREKAIRTAQPQASVALQEMLDQAGFLDEKHGTRVDFGKIDEQGEFQKSNLRVKICGRYIYHYPYRGAMKRGGWLHFSIMAKECNLHEAVELCKSWDEFFELSVLTLYQYFPSPEWLLWAGDFVKRQYLQVGFFPYFIFNEASGLTASKRGRNQVGRRIHASSEMRNFICAHMKRIDPVTRRFIQYTSMQTTRMLILVRDGKTGRIIVTPPEDDLWLVRSKHGYGRETRTEWETKRYVGPLFFEEMERFRSFSLGFDDYYDIYIWCTEPGTPWQMLHASVIEMLYKANRVIQPEDIFASIAPILKTVTRDENTWRPRDIREGESAQSIWDEIRNDSRFEWRTPKGDVYTEMPKHLAYGEADALEDEILFPEDFSSSSSKQRFKPIENSLTMFESGRMQDFVTKQFIQRGDFSDEESDDMDMEYIEEEDTDETDASQQGGAGEEDQIPSSRDHPVGDELEYLEEYHKDAARPSEHEGDESSRELLSNIFSHVATSRKILDSFGPGPNVEDLDLEEEYLMYIDMYKSKVFKEAWHGCDLEPGARDSWNDYISIRYDAEKDLVLFDEACFLSAQVLKHLEYHPETHPRVMNDVRRACAAVLLFSSKASSFLGGRYGDKHKDSKLLDQKGRSEQLPTRRSCYSSKYRDGSFYKAFDEAVQASRTKVSQTLYDELPAEWDICIRPKLAQLFKHGVICVSYTPEECIPGRAFAAKEHGRPLDLFIDYRPTVNGTRLTKHMVSPYAITIESLRENARQFATSRPEARFALLRLWSTPYFYPFMIALWNRPSHAFTDAIGRAWEWKFMPTDMPYSEHSVHYNMTERFNPFMAKFEHGNRLKIRKDVVLVMGENEEQLLKLASAATFIVQTRPWRLEIDFCKSFVNIDIEFLNGLDDAWWA</sequence>
<dbReference type="Proteomes" id="UP000054466">
    <property type="component" value="Unassembled WGS sequence"/>
</dbReference>
<feature type="region of interest" description="Disordered" evidence="2">
    <location>
        <begin position="964"/>
        <end position="991"/>
    </location>
</feature>
<feature type="compositionally biased region" description="Basic residues" evidence="2">
    <location>
        <begin position="317"/>
        <end position="328"/>
    </location>
</feature>
<feature type="coiled-coil region" evidence="1">
    <location>
        <begin position="186"/>
        <end position="220"/>
    </location>
</feature>
<protein>
    <submittedName>
        <fullName evidence="3">Uncharacterized protein</fullName>
    </submittedName>
</protein>
<dbReference type="OrthoDB" id="5326588at2759"/>
<dbReference type="EMBL" id="KN847040">
    <property type="protein sequence ID" value="KIW34842.1"/>
    <property type="molecule type" value="Genomic_DNA"/>
</dbReference>
<proteinExistence type="predicted"/>
<accession>A0A0D2BB84</accession>
<dbReference type="HOGENOM" id="CLU_002757_0_0_1"/>
<feature type="compositionally biased region" description="Low complexity" evidence="2">
    <location>
        <begin position="304"/>
        <end position="316"/>
    </location>
</feature>
<reference evidence="3 4" key="1">
    <citation type="submission" date="2015-01" db="EMBL/GenBank/DDBJ databases">
        <title>The Genome Sequence of Cladophialophora immunda CBS83496.</title>
        <authorList>
            <consortium name="The Broad Institute Genomics Platform"/>
            <person name="Cuomo C."/>
            <person name="de Hoog S."/>
            <person name="Gorbushina A."/>
            <person name="Stielow B."/>
            <person name="Teixiera M."/>
            <person name="Abouelleil A."/>
            <person name="Chapman S.B."/>
            <person name="Priest M."/>
            <person name="Young S.K."/>
            <person name="Wortman J."/>
            <person name="Nusbaum C."/>
            <person name="Birren B."/>
        </authorList>
    </citation>
    <scope>NUCLEOTIDE SEQUENCE [LARGE SCALE GENOMIC DNA]</scope>
    <source>
        <strain evidence="3 4">CBS 83496</strain>
    </source>
</reference>
<dbReference type="RefSeq" id="XP_016255058.1">
    <property type="nucleotide sequence ID" value="XM_016388130.1"/>
</dbReference>
<keyword evidence="1" id="KW-0175">Coiled coil</keyword>
<keyword evidence="4" id="KW-1185">Reference proteome</keyword>
<evidence type="ECO:0000256" key="2">
    <source>
        <dbReference type="SAM" id="MobiDB-lite"/>
    </source>
</evidence>
<dbReference type="GeneID" id="27340786"/>
<gene>
    <name evidence="3" type="ORF">PV07_01592</name>
</gene>
<evidence type="ECO:0000313" key="4">
    <source>
        <dbReference type="Proteomes" id="UP000054466"/>
    </source>
</evidence>
<organism evidence="3 4">
    <name type="scientific">Cladophialophora immunda</name>
    <dbReference type="NCBI Taxonomy" id="569365"/>
    <lineage>
        <taxon>Eukaryota</taxon>
        <taxon>Fungi</taxon>
        <taxon>Dikarya</taxon>
        <taxon>Ascomycota</taxon>
        <taxon>Pezizomycotina</taxon>
        <taxon>Eurotiomycetes</taxon>
        <taxon>Chaetothyriomycetidae</taxon>
        <taxon>Chaetothyriales</taxon>
        <taxon>Herpotrichiellaceae</taxon>
        <taxon>Cladophialophora</taxon>
    </lineage>
</organism>
<name>A0A0D2BB84_9EURO</name>
<dbReference type="VEuPathDB" id="FungiDB:PV07_01592"/>
<feature type="compositionally biased region" description="Basic and acidic residues" evidence="2">
    <location>
        <begin position="365"/>
        <end position="375"/>
    </location>
</feature>